<comment type="caution">
    <text evidence="1">The sequence shown here is derived from an EMBL/GenBank/DDBJ whole genome shotgun (WGS) entry which is preliminary data.</text>
</comment>
<keyword evidence="2" id="KW-1185">Reference proteome</keyword>
<organism evidence="1 2">
    <name type="scientific">Corchorus capsularis</name>
    <name type="common">Jute</name>
    <dbReference type="NCBI Taxonomy" id="210143"/>
    <lineage>
        <taxon>Eukaryota</taxon>
        <taxon>Viridiplantae</taxon>
        <taxon>Streptophyta</taxon>
        <taxon>Embryophyta</taxon>
        <taxon>Tracheophyta</taxon>
        <taxon>Spermatophyta</taxon>
        <taxon>Magnoliopsida</taxon>
        <taxon>eudicotyledons</taxon>
        <taxon>Gunneridae</taxon>
        <taxon>Pentapetalae</taxon>
        <taxon>rosids</taxon>
        <taxon>malvids</taxon>
        <taxon>Malvales</taxon>
        <taxon>Malvaceae</taxon>
        <taxon>Grewioideae</taxon>
        <taxon>Apeibeae</taxon>
        <taxon>Corchorus</taxon>
    </lineage>
</organism>
<accession>A0A1R3KDV7</accession>
<evidence type="ECO:0000313" key="1">
    <source>
        <dbReference type="EMBL" id="OMP05280.1"/>
    </source>
</evidence>
<proteinExistence type="predicted"/>
<name>A0A1R3KDV7_COCAP</name>
<dbReference type="Proteomes" id="UP000188268">
    <property type="component" value="Unassembled WGS sequence"/>
</dbReference>
<dbReference type="AlphaFoldDB" id="A0A1R3KDV7"/>
<reference evidence="1 2" key="1">
    <citation type="submission" date="2013-09" db="EMBL/GenBank/DDBJ databases">
        <title>Corchorus capsularis genome sequencing.</title>
        <authorList>
            <person name="Alam M."/>
            <person name="Haque M.S."/>
            <person name="Islam M.S."/>
            <person name="Emdad E.M."/>
            <person name="Islam M.M."/>
            <person name="Ahmed B."/>
            <person name="Halim A."/>
            <person name="Hossen Q.M.M."/>
            <person name="Hossain M.Z."/>
            <person name="Ahmed R."/>
            <person name="Khan M.M."/>
            <person name="Islam R."/>
            <person name="Rashid M.M."/>
            <person name="Khan S.A."/>
            <person name="Rahman M.S."/>
            <person name="Alam M."/>
        </authorList>
    </citation>
    <scope>NUCLEOTIDE SEQUENCE [LARGE SCALE GENOMIC DNA]</scope>
    <source>
        <strain evidence="2">cv. CVL-1</strain>
        <tissue evidence="1">Whole seedling</tissue>
    </source>
</reference>
<protein>
    <submittedName>
        <fullName evidence="1">Uncharacterized protein</fullName>
    </submittedName>
</protein>
<evidence type="ECO:0000313" key="2">
    <source>
        <dbReference type="Proteomes" id="UP000188268"/>
    </source>
</evidence>
<gene>
    <name evidence="1" type="ORF">CCACVL1_01972</name>
</gene>
<sequence>MTSAWLKFESFTFTFGFGYEKHAFAILTLGLLSGFPKFNAFSARLLLACCPEKSLFTGQKN</sequence>
<dbReference type="Gramene" id="OMP05280">
    <property type="protein sequence ID" value="OMP05280"/>
    <property type="gene ID" value="CCACVL1_01972"/>
</dbReference>
<dbReference type="EMBL" id="AWWV01005439">
    <property type="protein sequence ID" value="OMP05280.1"/>
    <property type="molecule type" value="Genomic_DNA"/>
</dbReference>